<dbReference type="GeneID" id="75832183"/>
<dbReference type="PANTHER" id="PTHR12265:SF40">
    <property type="entry name" value="DUF829-DOMAIN-CONTAINING PROTEIN"/>
    <property type="match status" value="1"/>
</dbReference>
<evidence type="ECO:0000313" key="1">
    <source>
        <dbReference type="EMBL" id="KAI6783671.1"/>
    </source>
</evidence>
<dbReference type="InterPro" id="IPR029058">
    <property type="entry name" value="AB_hydrolase_fold"/>
</dbReference>
<keyword evidence="2" id="KW-1185">Reference proteome</keyword>
<dbReference type="InterPro" id="IPR008547">
    <property type="entry name" value="DUF829_TMEM53"/>
</dbReference>
<comment type="caution">
    <text evidence="1">The sequence shown here is derived from an EMBL/GenBank/DDBJ whole genome shotgun (WGS) entry which is preliminary data.</text>
</comment>
<dbReference type="PANTHER" id="PTHR12265">
    <property type="entry name" value="TRANSMEMBRANE PROTEIN 53"/>
    <property type="match status" value="1"/>
</dbReference>
<dbReference type="RefSeq" id="XP_051364527.1">
    <property type="nucleotide sequence ID" value="XM_051504147.1"/>
</dbReference>
<protein>
    <submittedName>
        <fullName evidence="1">Transmembrane protein-like protein</fullName>
    </submittedName>
</protein>
<gene>
    <name evidence="1" type="ORF">J7T54_005700</name>
</gene>
<dbReference type="OrthoDB" id="77878at2759"/>
<reference evidence="1" key="2">
    <citation type="submission" date="2022-07" db="EMBL/GenBank/DDBJ databases">
        <authorList>
            <person name="Goncalves M.F.M."/>
            <person name="Hilario S."/>
            <person name="Van De Peer Y."/>
            <person name="Esteves A.C."/>
            <person name="Alves A."/>
        </authorList>
    </citation>
    <scope>NUCLEOTIDE SEQUENCE</scope>
    <source>
        <strain evidence="1">MUM 19.33</strain>
    </source>
</reference>
<proteinExistence type="predicted"/>
<keyword evidence="1" id="KW-0812">Transmembrane</keyword>
<dbReference type="EMBL" id="JAGIXG020000007">
    <property type="protein sequence ID" value="KAI6783671.1"/>
    <property type="molecule type" value="Genomic_DNA"/>
</dbReference>
<sequence>MPAVYSSSAQSVVVSKRKRRAESKVHIAVRRSVPPPRADAYDRPAPTSPSLIVLCTWFAAQESHIAKYTNPYIALYPSTPILIIRCPASHLYTPGAVTRDLTPASAYLESHTEQCPNRKIICQIFSNGGTGVFAYLHKMLRVRLPPRVLVLDSCPGYFHWMRTHKAVMASTPGFFSPVVHFAIGVEVLLHRPWGYEAPQNAATMLMNSPELTDGELRRLYLYGTGDEMVSFEDVERHALEAEVDRDLVVRKECFDGGKHVAHAREDADRYWRCIREVWEHALSEDRVSGAVAGAEVVDNCRVGDLVAP</sequence>
<dbReference type="SUPFAM" id="SSF53474">
    <property type="entry name" value="alpha/beta-Hydrolases"/>
    <property type="match status" value="1"/>
</dbReference>
<evidence type="ECO:0000313" key="2">
    <source>
        <dbReference type="Proteomes" id="UP001055219"/>
    </source>
</evidence>
<keyword evidence="1" id="KW-0472">Membrane</keyword>
<reference evidence="1" key="1">
    <citation type="journal article" date="2021" name="J Fungi (Basel)">
        <title>Genomic and Metabolomic Analyses of the Marine Fungus Emericellopsis cladophorae: Insights into Saltwater Adaptability Mechanisms and Its Biosynthetic Potential.</title>
        <authorList>
            <person name="Goncalves M.F.M."/>
            <person name="Hilario S."/>
            <person name="Van de Peer Y."/>
            <person name="Esteves A.C."/>
            <person name="Alves A."/>
        </authorList>
    </citation>
    <scope>NUCLEOTIDE SEQUENCE</scope>
    <source>
        <strain evidence="1">MUM 19.33</strain>
    </source>
</reference>
<dbReference type="Pfam" id="PF05705">
    <property type="entry name" value="DUF829"/>
    <property type="match status" value="1"/>
</dbReference>
<dbReference type="Proteomes" id="UP001055219">
    <property type="component" value="Unassembled WGS sequence"/>
</dbReference>
<dbReference type="AlphaFoldDB" id="A0A9P9Y551"/>
<organism evidence="1 2">
    <name type="scientific">Emericellopsis cladophorae</name>
    <dbReference type="NCBI Taxonomy" id="2686198"/>
    <lineage>
        <taxon>Eukaryota</taxon>
        <taxon>Fungi</taxon>
        <taxon>Dikarya</taxon>
        <taxon>Ascomycota</taxon>
        <taxon>Pezizomycotina</taxon>
        <taxon>Sordariomycetes</taxon>
        <taxon>Hypocreomycetidae</taxon>
        <taxon>Hypocreales</taxon>
        <taxon>Bionectriaceae</taxon>
        <taxon>Emericellopsis</taxon>
    </lineage>
</organism>
<accession>A0A9P9Y551</accession>
<name>A0A9P9Y551_9HYPO</name>